<feature type="chain" id="PRO_5022106828" evidence="1">
    <location>
        <begin position="20"/>
        <end position="171"/>
    </location>
</feature>
<gene>
    <name evidence="2" type="ORF">TCAL_04723</name>
</gene>
<comment type="caution">
    <text evidence="2">The sequence shown here is derived from an EMBL/GenBank/DDBJ whole genome shotgun (WGS) entry which is preliminary data.</text>
</comment>
<feature type="signal peptide" evidence="1">
    <location>
        <begin position="1"/>
        <end position="19"/>
    </location>
</feature>
<dbReference type="Proteomes" id="UP000318571">
    <property type="component" value="Chromosome 12"/>
</dbReference>
<protein>
    <submittedName>
        <fullName evidence="2">Uncharacterized protein</fullName>
    </submittedName>
</protein>
<keyword evidence="3" id="KW-1185">Reference proteome</keyword>
<reference evidence="2 3" key="1">
    <citation type="journal article" date="2018" name="Nat. Ecol. Evol.">
        <title>Genomic signatures of mitonuclear coevolution across populations of Tigriopus californicus.</title>
        <authorList>
            <person name="Barreto F.S."/>
            <person name="Watson E.T."/>
            <person name="Lima T.G."/>
            <person name="Willett C.S."/>
            <person name="Edmands S."/>
            <person name="Li W."/>
            <person name="Burton R.S."/>
        </authorList>
    </citation>
    <scope>NUCLEOTIDE SEQUENCE [LARGE SCALE GENOMIC DNA]</scope>
    <source>
        <strain evidence="2 3">San Diego</strain>
    </source>
</reference>
<name>A0A553PTF1_TIGCA</name>
<evidence type="ECO:0000313" key="3">
    <source>
        <dbReference type="Proteomes" id="UP000318571"/>
    </source>
</evidence>
<dbReference type="OMA" id="SRSWYAI"/>
<dbReference type="EMBL" id="VCGU01000001">
    <property type="protein sequence ID" value="TRY80944.1"/>
    <property type="molecule type" value="Genomic_DNA"/>
</dbReference>
<dbReference type="AlphaFoldDB" id="A0A553PTF1"/>
<dbReference type="OrthoDB" id="5946254at2759"/>
<dbReference type="PANTHER" id="PTHR38564">
    <property type="entry name" value="SI:CH73-250A16.5-RELATED"/>
    <property type="match status" value="1"/>
</dbReference>
<keyword evidence="1" id="KW-0732">Signal</keyword>
<evidence type="ECO:0000313" key="2">
    <source>
        <dbReference type="EMBL" id="TRY80944.1"/>
    </source>
</evidence>
<evidence type="ECO:0000256" key="1">
    <source>
        <dbReference type="SAM" id="SignalP"/>
    </source>
</evidence>
<accession>A0A553PTF1</accession>
<sequence>MKSFSLTCFVLASVALASALKVPKDALHAECSVTWTVNEACESSQEKIIDQINAWDNEDCGTQPGDTEPNGQKCLYKYGGSDGLYTYGTHTTPIARYVDDIDFTFIPQSDGSCQIDGHSKSQTLSLLDYGTNYCNVFNLMDGSGLTQDPGYTETSSNSVCTQYSSADCDIY</sequence>
<proteinExistence type="predicted"/>
<organism evidence="2 3">
    <name type="scientific">Tigriopus californicus</name>
    <name type="common">Marine copepod</name>
    <dbReference type="NCBI Taxonomy" id="6832"/>
    <lineage>
        <taxon>Eukaryota</taxon>
        <taxon>Metazoa</taxon>
        <taxon>Ecdysozoa</taxon>
        <taxon>Arthropoda</taxon>
        <taxon>Crustacea</taxon>
        <taxon>Multicrustacea</taxon>
        <taxon>Hexanauplia</taxon>
        <taxon>Copepoda</taxon>
        <taxon>Harpacticoida</taxon>
        <taxon>Harpacticidae</taxon>
        <taxon>Tigriopus</taxon>
    </lineage>
</organism>
<dbReference type="PANTHER" id="PTHR38564:SF2">
    <property type="entry name" value="WU:FC46H12 PRECURSOR"/>
    <property type="match status" value="1"/>
</dbReference>